<dbReference type="PANTHER" id="PTHR33751:SF9">
    <property type="entry name" value="CYTOCHROME C4"/>
    <property type="match status" value="1"/>
</dbReference>
<keyword evidence="10" id="KW-1185">Reference proteome</keyword>
<evidence type="ECO:0000256" key="6">
    <source>
        <dbReference type="PROSITE-ProRule" id="PRU00433"/>
    </source>
</evidence>
<keyword evidence="1" id="KW-0813">Transport</keyword>
<sequence length="100" mass="10229">MKKLALIGLLALTPFAATAGDAAAGQAKSMMCAGCHGADGNSMVPTYPNLAGQNAAYLEGALKAYRGQERTGYQAAIMYGMAAALSDDDIANLAAYYSSK</sequence>
<keyword evidence="4" id="KW-0249">Electron transport</keyword>
<evidence type="ECO:0000256" key="1">
    <source>
        <dbReference type="ARBA" id="ARBA00022448"/>
    </source>
</evidence>
<dbReference type="InterPro" id="IPR036909">
    <property type="entry name" value="Cyt_c-like_dom_sf"/>
</dbReference>
<keyword evidence="2 6" id="KW-0349">Heme</keyword>
<dbReference type="AlphaFoldDB" id="A0A5Q2QDG3"/>
<feature type="chain" id="PRO_5024373659" evidence="7">
    <location>
        <begin position="20"/>
        <end position="100"/>
    </location>
</feature>
<accession>A0A5Q2QDG3</accession>
<dbReference type="KEGG" id="llp:GH975_11660"/>
<keyword evidence="5 6" id="KW-0408">Iron</keyword>
<dbReference type="GO" id="GO:0009055">
    <property type="term" value="F:electron transfer activity"/>
    <property type="evidence" value="ECO:0007669"/>
    <property type="project" value="InterPro"/>
</dbReference>
<keyword evidence="7" id="KW-0732">Signal</keyword>
<dbReference type="EMBL" id="CP045871">
    <property type="protein sequence ID" value="QGG81184.1"/>
    <property type="molecule type" value="Genomic_DNA"/>
</dbReference>
<dbReference type="PROSITE" id="PS51007">
    <property type="entry name" value="CYTC"/>
    <property type="match status" value="1"/>
</dbReference>
<dbReference type="Gene3D" id="1.10.760.10">
    <property type="entry name" value="Cytochrome c-like domain"/>
    <property type="match status" value="1"/>
</dbReference>
<dbReference type="Proteomes" id="UP000388235">
    <property type="component" value="Chromosome"/>
</dbReference>
<keyword evidence="3 6" id="KW-0479">Metal-binding</keyword>
<evidence type="ECO:0000256" key="3">
    <source>
        <dbReference type="ARBA" id="ARBA00022723"/>
    </source>
</evidence>
<evidence type="ECO:0000256" key="4">
    <source>
        <dbReference type="ARBA" id="ARBA00022982"/>
    </source>
</evidence>
<evidence type="ECO:0000256" key="7">
    <source>
        <dbReference type="SAM" id="SignalP"/>
    </source>
</evidence>
<dbReference type="InterPro" id="IPR009056">
    <property type="entry name" value="Cyt_c-like_dom"/>
</dbReference>
<organism evidence="9 10">
    <name type="scientific">Litorivicinus lipolyticus</name>
    <dbReference type="NCBI Taxonomy" id="418701"/>
    <lineage>
        <taxon>Bacteria</taxon>
        <taxon>Pseudomonadati</taxon>
        <taxon>Pseudomonadota</taxon>
        <taxon>Gammaproteobacteria</taxon>
        <taxon>Oceanospirillales</taxon>
        <taxon>Litorivicinaceae</taxon>
        <taxon>Litorivicinus</taxon>
    </lineage>
</organism>
<feature type="signal peptide" evidence="7">
    <location>
        <begin position="1"/>
        <end position="19"/>
    </location>
</feature>
<dbReference type="GO" id="GO:0005506">
    <property type="term" value="F:iron ion binding"/>
    <property type="evidence" value="ECO:0007669"/>
    <property type="project" value="InterPro"/>
</dbReference>
<dbReference type="GO" id="GO:0020037">
    <property type="term" value="F:heme binding"/>
    <property type="evidence" value="ECO:0007669"/>
    <property type="project" value="InterPro"/>
</dbReference>
<name>A0A5Q2QDG3_9GAMM</name>
<protein>
    <submittedName>
        <fullName evidence="9">C-type cytochrome</fullName>
    </submittedName>
</protein>
<evidence type="ECO:0000313" key="10">
    <source>
        <dbReference type="Proteomes" id="UP000388235"/>
    </source>
</evidence>
<gene>
    <name evidence="9" type="ORF">GH975_11660</name>
</gene>
<feature type="domain" description="Cytochrome c" evidence="8">
    <location>
        <begin position="20"/>
        <end position="100"/>
    </location>
</feature>
<dbReference type="RefSeq" id="WP_153714687.1">
    <property type="nucleotide sequence ID" value="NZ_CP045871.1"/>
</dbReference>
<evidence type="ECO:0000256" key="5">
    <source>
        <dbReference type="ARBA" id="ARBA00023004"/>
    </source>
</evidence>
<reference evidence="9 10" key="1">
    <citation type="submission" date="2019-11" db="EMBL/GenBank/DDBJ databases">
        <authorList>
            <person name="Khan S.A."/>
            <person name="Jeon C.O."/>
            <person name="Chun B.H."/>
        </authorList>
    </citation>
    <scope>NUCLEOTIDE SEQUENCE [LARGE SCALE GENOMIC DNA]</scope>
    <source>
        <strain evidence="9 10">IMCC 1097</strain>
    </source>
</reference>
<evidence type="ECO:0000256" key="2">
    <source>
        <dbReference type="ARBA" id="ARBA00022617"/>
    </source>
</evidence>
<dbReference type="Pfam" id="PF00034">
    <property type="entry name" value="Cytochrom_C"/>
    <property type="match status" value="1"/>
</dbReference>
<dbReference type="InterPro" id="IPR050597">
    <property type="entry name" value="Cytochrome_c_Oxidase_Subunit"/>
</dbReference>
<dbReference type="SUPFAM" id="SSF46626">
    <property type="entry name" value="Cytochrome c"/>
    <property type="match status" value="1"/>
</dbReference>
<dbReference type="PANTHER" id="PTHR33751">
    <property type="entry name" value="CBB3-TYPE CYTOCHROME C OXIDASE SUBUNIT FIXP"/>
    <property type="match status" value="1"/>
</dbReference>
<evidence type="ECO:0000313" key="9">
    <source>
        <dbReference type="EMBL" id="QGG81184.1"/>
    </source>
</evidence>
<dbReference type="InterPro" id="IPR008168">
    <property type="entry name" value="Cyt_C_IC"/>
</dbReference>
<dbReference type="PRINTS" id="PR00605">
    <property type="entry name" value="CYTCHROMECIC"/>
</dbReference>
<dbReference type="OrthoDB" id="9796421at2"/>
<proteinExistence type="predicted"/>
<evidence type="ECO:0000259" key="8">
    <source>
        <dbReference type="PROSITE" id="PS51007"/>
    </source>
</evidence>